<protein>
    <submittedName>
        <fullName evidence="13">Aquaporin-3</fullName>
    </submittedName>
</protein>
<keyword evidence="6 12" id="KW-1133">Transmembrane helix</keyword>
<keyword evidence="3 10" id="KW-0813">Transport</keyword>
<comment type="subcellular location">
    <subcellularLocation>
        <location evidence="1">Membrane</location>
        <topology evidence="1">Multi-pass membrane protein</topology>
    </subcellularLocation>
</comment>
<feature type="region of interest" description="Disordered" evidence="11">
    <location>
        <begin position="1"/>
        <end position="33"/>
    </location>
</feature>
<dbReference type="FunFam" id="1.20.1080.10:FF:000027">
    <property type="entry name" value="MIP aquaporin"/>
    <property type="match status" value="1"/>
</dbReference>
<keyword evidence="5" id="KW-0677">Repeat</keyword>
<feature type="transmembrane region" description="Helical" evidence="12">
    <location>
        <begin position="148"/>
        <end position="168"/>
    </location>
</feature>
<dbReference type="SUPFAM" id="SSF81338">
    <property type="entry name" value="Aquaporin-like"/>
    <property type="match status" value="1"/>
</dbReference>
<feature type="transmembrane region" description="Helical" evidence="12">
    <location>
        <begin position="189"/>
        <end position="209"/>
    </location>
</feature>
<dbReference type="InterPro" id="IPR000425">
    <property type="entry name" value="MIP"/>
</dbReference>
<evidence type="ECO:0000256" key="10">
    <source>
        <dbReference type="RuleBase" id="RU000477"/>
    </source>
</evidence>
<proteinExistence type="inferred from homology"/>
<name>A0A9Q8LGB2_PASFU</name>
<evidence type="ECO:0000256" key="9">
    <source>
        <dbReference type="ARBA" id="ARBA00049405"/>
    </source>
</evidence>
<dbReference type="RefSeq" id="XP_047761267.1">
    <property type="nucleotide sequence ID" value="XM_047903700.1"/>
</dbReference>
<dbReference type="GO" id="GO:0005886">
    <property type="term" value="C:plasma membrane"/>
    <property type="evidence" value="ECO:0007669"/>
    <property type="project" value="TreeGrafter"/>
</dbReference>
<organism evidence="13 14">
    <name type="scientific">Passalora fulva</name>
    <name type="common">Tomato leaf mold</name>
    <name type="synonym">Cladosporium fulvum</name>
    <dbReference type="NCBI Taxonomy" id="5499"/>
    <lineage>
        <taxon>Eukaryota</taxon>
        <taxon>Fungi</taxon>
        <taxon>Dikarya</taxon>
        <taxon>Ascomycota</taxon>
        <taxon>Pezizomycotina</taxon>
        <taxon>Dothideomycetes</taxon>
        <taxon>Dothideomycetidae</taxon>
        <taxon>Mycosphaerellales</taxon>
        <taxon>Mycosphaerellaceae</taxon>
        <taxon>Fulvia</taxon>
    </lineage>
</organism>
<evidence type="ECO:0000256" key="7">
    <source>
        <dbReference type="ARBA" id="ARBA00023136"/>
    </source>
</evidence>
<feature type="transmembrane region" description="Helical" evidence="12">
    <location>
        <begin position="248"/>
        <end position="265"/>
    </location>
</feature>
<evidence type="ECO:0000313" key="13">
    <source>
        <dbReference type="EMBL" id="UJO16901.1"/>
    </source>
</evidence>
<evidence type="ECO:0000256" key="5">
    <source>
        <dbReference type="ARBA" id="ARBA00022737"/>
    </source>
</evidence>
<dbReference type="InterPro" id="IPR023271">
    <property type="entry name" value="Aquaporin-like"/>
</dbReference>
<dbReference type="KEGG" id="ffu:CLAFUR5_04552"/>
<evidence type="ECO:0000256" key="11">
    <source>
        <dbReference type="SAM" id="MobiDB-lite"/>
    </source>
</evidence>
<dbReference type="AlphaFoldDB" id="A0A9Q8LGB2"/>
<accession>A0A9Q8LGB2</accession>
<feature type="transmembrane region" description="Helical" evidence="12">
    <location>
        <begin position="272"/>
        <end position="299"/>
    </location>
</feature>
<dbReference type="InterPro" id="IPR050363">
    <property type="entry name" value="MIP/Aquaporin"/>
</dbReference>
<reference evidence="13" key="1">
    <citation type="submission" date="2021-12" db="EMBL/GenBank/DDBJ databases">
        <authorList>
            <person name="Zaccaron A."/>
            <person name="Stergiopoulos I."/>
        </authorList>
    </citation>
    <scope>NUCLEOTIDE SEQUENCE</scope>
    <source>
        <strain evidence="13">Race5_Kim</strain>
    </source>
</reference>
<dbReference type="EMBL" id="CP090166">
    <property type="protein sequence ID" value="UJO16901.1"/>
    <property type="molecule type" value="Genomic_DNA"/>
</dbReference>
<dbReference type="OrthoDB" id="3222at2759"/>
<reference evidence="13" key="2">
    <citation type="journal article" date="2022" name="Microb. Genom.">
        <title>A chromosome-scale genome assembly of the tomato pathogen Cladosporium fulvum reveals a compartmentalized genome architecture and the presence of a dispensable chromosome.</title>
        <authorList>
            <person name="Zaccaron A.Z."/>
            <person name="Chen L.H."/>
            <person name="Samaras A."/>
            <person name="Stergiopoulos I."/>
        </authorList>
    </citation>
    <scope>NUCLEOTIDE SEQUENCE</scope>
    <source>
        <strain evidence="13">Race5_Kim</strain>
    </source>
</reference>
<evidence type="ECO:0000256" key="12">
    <source>
        <dbReference type="SAM" id="Phobius"/>
    </source>
</evidence>
<dbReference type="Proteomes" id="UP000756132">
    <property type="component" value="Chromosome 4"/>
</dbReference>
<dbReference type="PRINTS" id="PR00783">
    <property type="entry name" value="MINTRINSICP"/>
</dbReference>
<keyword evidence="7 12" id="KW-0472">Membrane</keyword>
<evidence type="ECO:0000256" key="3">
    <source>
        <dbReference type="ARBA" id="ARBA00022448"/>
    </source>
</evidence>
<dbReference type="PANTHER" id="PTHR43829">
    <property type="entry name" value="AQUAPORIN OR AQUAGLYCEROPORIN RELATED"/>
    <property type="match status" value="1"/>
</dbReference>
<dbReference type="NCBIfam" id="TIGR00861">
    <property type="entry name" value="MIP"/>
    <property type="match status" value="1"/>
</dbReference>
<feature type="transmembrane region" description="Helical" evidence="12">
    <location>
        <begin position="103"/>
        <end position="122"/>
    </location>
</feature>
<sequence>MASLDGQTLKMGAQSDSDTEYIKSPDTPMPSNAMADLEAQQSRTFSNNSELDERKTTVKLMNKRKWLGLNPEAALDEEHDLAPHNDFLWGKIKIALKEPFAEMWGTFILVLFGLGGIAQVSLSKSPNGEFNPKYPGGWNYGGWQDINWAFGIGLMLGIYVAGNSGAFLNPAVTLTSCLLRKLPWRRLPMYWTAQILGAFLAAGVVYANYIDAINMTEGYGIRSVGGNTSTAGIFATYPADFTTRTTQFFEQFLASAVLMFMIFALQDDSNKGAFIASGAWFPLCLFFVMFGIATCFGWQTGFAINMARDLGPRLWTYCVGYGTDVWSAGGYYFWIPMVAPMVGCLFGGIVYDLFIFTGESPVNQPYWGIGQVINPYGAMKQRLRKQKQEGMV</sequence>
<evidence type="ECO:0000256" key="8">
    <source>
        <dbReference type="ARBA" id="ARBA00034651"/>
    </source>
</evidence>
<comment type="catalytic activity">
    <reaction evidence="8">
        <text>H2O(in) = H2O(out)</text>
        <dbReference type="Rhea" id="RHEA:29667"/>
        <dbReference type="ChEBI" id="CHEBI:15377"/>
    </reaction>
</comment>
<evidence type="ECO:0000256" key="4">
    <source>
        <dbReference type="ARBA" id="ARBA00022692"/>
    </source>
</evidence>
<dbReference type="Pfam" id="PF00230">
    <property type="entry name" value="MIP"/>
    <property type="match status" value="1"/>
</dbReference>
<keyword evidence="4 10" id="KW-0812">Transmembrane</keyword>
<comment type="similarity">
    <text evidence="2 10">Belongs to the MIP/aquaporin (TC 1.A.8) family.</text>
</comment>
<comment type="catalytic activity">
    <reaction evidence="9">
        <text>glycerol(in) = glycerol(out)</text>
        <dbReference type="Rhea" id="RHEA:29675"/>
        <dbReference type="ChEBI" id="CHEBI:17754"/>
    </reaction>
</comment>
<dbReference type="GO" id="GO:0015254">
    <property type="term" value="F:glycerol channel activity"/>
    <property type="evidence" value="ECO:0007669"/>
    <property type="project" value="TreeGrafter"/>
</dbReference>
<dbReference type="Gene3D" id="1.20.1080.10">
    <property type="entry name" value="Glycerol uptake facilitator protein"/>
    <property type="match status" value="1"/>
</dbReference>
<gene>
    <name evidence="13" type="ORF">CLAFUR5_04552</name>
</gene>
<evidence type="ECO:0000256" key="6">
    <source>
        <dbReference type="ARBA" id="ARBA00022989"/>
    </source>
</evidence>
<evidence type="ECO:0000256" key="2">
    <source>
        <dbReference type="ARBA" id="ARBA00006175"/>
    </source>
</evidence>
<dbReference type="PANTHER" id="PTHR43829:SF9">
    <property type="entry name" value="AQUAPORIN-9"/>
    <property type="match status" value="1"/>
</dbReference>
<dbReference type="GO" id="GO:0015250">
    <property type="term" value="F:water channel activity"/>
    <property type="evidence" value="ECO:0007669"/>
    <property type="project" value="TreeGrafter"/>
</dbReference>
<dbReference type="GeneID" id="71984430"/>
<dbReference type="CDD" id="cd00333">
    <property type="entry name" value="MIP"/>
    <property type="match status" value="1"/>
</dbReference>
<evidence type="ECO:0000313" key="14">
    <source>
        <dbReference type="Proteomes" id="UP000756132"/>
    </source>
</evidence>
<evidence type="ECO:0000256" key="1">
    <source>
        <dbReference type="ARBA" id="ARBA00004141"/>
    </source>
</evidence>
<keyword evidence="14" id="KW-1185">Reference proteome</keyword>
<feature type="transmembrane region" description="Helical" evidence="12">
    <location>
        <begin position="331"/>
        <end position="354"/>
    </location>
</feature>